<proteinExistence type="predicted"/>
<gene>
    <name evidence="3" type="ORF">ADICEAN_01239</name>
</gene>
<dbReference type="PATRIC" id="fig|1279009.4.peg.1253"/>
<feature type="compositionally biased region" description="Basic and acidic residues" evidence="1">
    <location>
        <begin position="1579"/>
        <end position="1590"/>
    </location>
</feature>
<name>M7N8Q3_9BACT</name>
<evidence type="ECO:0000313" key="4">
    <source>
        <dbReference type="Proteomes" id="UP000011910"/>
    </source>
</evidence>
<evidence type="ECO:0008006" key="5">
    <source>
        <dbReference type="Google" id="ProtNLM"/>
    </source>
</evidence>
<evidence type="ECO:0000256" key="1">
    <source>
        <dbReference type="SAM" id="MobiDB-lite"/>
    </source>
</evidence>
<evidence type="ECO:0000256" key="2">
    <source>
        <dbReference type="SAM" id="SignalP"/>
    </source>
</evidence>
<evidence type="ECO:0000313" key="3">
    <source>
        <dbReference type="EMBL" id="EMR03642.1"/>
    </source>
</evidence>
<comment type="caution">
    <text evidence="3">The sequence shown here is derived from an EMBL/GenBank/DDBJ whole genome shotgun (WGS) entry which is preliminary data.</text>
</comment>
<feature type="chain" id="PRO_5004082011" description="Organic solvent tolerance protein OstA" evidence="2">
    <location>
        <begin position="22"/>
        <end position="1590"/>
    </location>
</feature>
<feature type="signal peptide" evidence="2">
    <location>
        <begin position="1"/>
        <end position="21"/>
    </location>
</feature>
<dbReference type="RefSeq" id="WP_009194639.1">
    <property type="nucleotide sequence ID" value="NZ_AODQ01000021.1"/>
</dbReference>
<reference evidence="3 4" key="1">
    <citation type="journal article" date="2013" name="Genome Announc.">
        <title>Draft Genome Sequence of Cesiribacter andamanensis Strain AMV16T, Isolated from a Soil Sample from a Mud Volcano in the Andaman Islands, India.</title>
        <authorList>
            <person name="Shivaji S."/>
            <person name="Ara S."/>
            <person name="Begum Z."/>
            <person name="Srinivas T.N."/>
            <person name="Singh A."/>
            <person name="Kumar Pinnaka A."/>
        </authorList>
    </citation>
    <scope>NUCLEOTIDE SEQUENCE [LARGE SCALE GENOMIC DNA]</scope>
    <source>
        <strain evidence="3 4">AMV16</strain>
    </source>
</reference>
<dbReference type="EMBL" id="AODQ01000021">
    <property type="protein sequence ID" value="EMR03642.1"/>
    <property type="molecule type" value="Genomic_DNA"/>
</dbReference>
<accession>M7N8Q3</accession>
<dbReference type="STRING" id="1279009.ADICEAN_01239"/>
<sequence length="1590" mass="177612">MRVQLLTGVCVWLLVLGSQQAVGQALPKESSAYGSGVAAMLGAAGNPQARAYGHKFDSVWSAGGFSGEQQARIMALSAQMEQKRYKPTPHFAAYFGMLAGGAGKGNSVNELLDISERLFKSGDSRDYTRFMEGSAQFLKNRALYHSNYSRLYASGGTFSFRWVEIAKAQEQPADASKEDAGYFSDWDAPAEKADDSWSTAWDSWDEPAPEAKKAAKKPSAPVAPVPVYIQQELPPVEGPVISLSGVTLALVSNQDSVLLSNTKGDLMVLKELFVGEGGRFTWANTGLDPEGVYADFKKYSIKTSRAEVTADEVTLTYKEKLTAPVEGVFEYKSTRYARPDQAQYPRFKSYENNIKVKGISENLLYKGGFALAGSKIYSSSLNGGLASIELQQGGKPRFMIRSLRFNLQDTVIRADRSAVVIYHQKDSIYHPALQSRFNTATGLLTLIKDGGAFKYTPFVSSYFQMDITADIMQWNTSADSINISILSGKSQVPAYFSSQEYFHPQRFDELKGIYNFHPLLMAVGYARKHQSSQFYSDDMAKELRQDPATVRNSMRMLMQNGYIDYDHATGWVKINRKGFHYVMSQSRKKDFDNLIIPSLEPAKANATLYLGKQELKVRGIKQFYISRQKNVYIEPTQQEITLLKNRDFRFDGKVQAGSFIFEGQRMRFDYDSFLIDLPKIDNIQFDVDDYRDKKDLKKKRLDNSLAESAGKLYIDMPANKSSMRDFPHYPVFDASTGSTVFFDRKEVADGAYSKKMSFTIPPFNIDSLSSSNPSTIAFRGTFSSGGIVPDFEETITVLPDNSLGFQHIVPRAGYPLYGGSAVLYDTLLMDQKGLRGKGSIQYLTSTLYSRNFHLFEDSVKAEGYKMEMKQGVLAGANFPKAQVGDYRMRWLPKQDSLYVYNKTKPFELFEGVAQLDGNLMLSQKGLYGSGKLQSKGAEVDSRAYAFKQRDFLAENADFKINSNNPKKPILAASDVQINYNLDKGTATISPEVEGVAALDFPFAEYRTSIPQAVWNFEEKTVAMSKPDNIDIKSSYFYTTRKELDSLAFNAEQATYDIAALKLSVSGIPFIRVADAKITPENNKVEILEGARLQDFANATIVMDTLNEYHHLINGQIKILSRNKFEGKATYRLVTSAADTFNIQFNSFQLIEVAESRRKKAFRTVSSGQVKEEEQMVISPGMIYRGKVTMYANKPALELDGSVKLDLKNIPNYNTWIKYKSTGEQKEIAFNFNNSTTEDDAPLVAGIFYDSRTNELYPSFVTKKRAAEDQNLFVPAGMLSYRADNNEYRIEEASKASGKSYVGRIFAYNEGTGEVRFEGPLTFMPANKNSLQIKAAGLGKGSFQSSEFDMNTLMVFDYKLPVQAEEAMGAHISDLVQRTGLPQAHTERSRFVYKLAEVVGEGAVKSWEDKSLQTYTPVVAISSDLAKSLVITDMNLKWSEQKKAWYSMGKIGLSNVGRTDINALVDGFVEIRKSSEVGNIINVFLQVAPGEWYYLNFEGNRLLAYSSHDAFNTAIRSKSKAAKAKPGEYVIADSDLAETKLFVSRFRRDYFGLDTPYDLNTPTPAPASEADPFATGTETKPTKKTDDKDGF</sequence>
<feature type="region of interest" description="Disordered" evidence="1">
    <location>
        <begin position="1555"/>
        <end position="1590"/>
    </location>
</feature>
<dbReference type="Proteomes" id="UP000011910">
    <property type="component" value="Unassembled WGS sequence"/>
</dbReference>
<keyword evidence="2" id="KW-0732">Signal</keyword>
<dbReference type="eggNOG" id="ENOG502Z869">
    <property type="taxonomic scope" value="Bacteria"/>
</dbReference>
<dbReference type="OrthoDB" id="1465441at2"/>
<organism evidence="3 4">
    <name type="scientific">Cesiribacter andamanensis AMV16</name>
    <dbReference type="NCBI Taxonomy" id="1279009"/>
    <lineage>
        <taxon>Bacteria</taxon>
        <taxon>Pseudomonadati</taxon>
        <taxon>Bacteroidota</taxon>
        <taxon>Cytophagia</taxon>
        <taxon>Cytophagales</taxon>
        <taxon>Cesiribacteraceae</taxon>
        <taxon>Cesiribacter</taxon>
    </lineage>
</organism>
<keyword evidence="4" id="KW-1185">Reference proteome</keyword>
<protein>
    <recommendedName>
        <fullName evidence="5">Organic solvent tolerance protein OstA</fullName>
    </recommendedName>
</protein>